<name>A0AAT9FH66_9BACT</name>
<dbReference type="EMBL" id="AP026866">
    <property type="protein sequence ID" value="BDS05254.1"/>
    <property type="molecule type" value="Genomic_DNA"/>
</dbReference>
<keyword evidence="1" id="KW-1133">Transmembrane helix</keyword>
<evidence type="ECO:0000256" key="1">
    <source>
        <dbReference type="SAM" id="Phobius"/>
    </source>
</evidence>
<keyword evidence="1" id="KW-0812">Transmembrane</keyword>
<gene>
    <name evidence="2" type="ORF">NT6N_02940</name>
</gene>
<dbReference type="KEGG" id="osu:NT6N_02940"/>
<reference evidence="2" key="1">
    <citation type="submission" date="2024-07" db="EMBL/GenBank/DDBJ databases">
        <title>Complete genome sequence of Verrucomicrobiaceae bacterium NT6N.</title>
        <authorList>
            <person name="Huang C."/>
            <person name="Takami H."/>
            <person name="Hamasaki K."/>
        </authorList>
    </citation>
    <scope>NUCLEOTIDE SEQUENCE</scope>
    <source>
        <strain evidence="2">NT6N</strain>
    </source>
</reference>
<protein>
    <submittedName>
        <fullName evidence="2">Uncharacterized protein</fullName>
    </submittedName>
</protein>
<sequence>MNPTNAIISLFSFVSLGALTLWAIKDLWGVMLALLLLAGLINLAGRKR</sequence>
<evidence type="ECO:0000313" key="2">
    <source>
        <dbReference type="EMBL" id="BDS05254.1"/>
    </source>
</evidence>
<feature type="transmembrane region" description="Helical" evidence="1">
    <location>
        <begin position="27"/>
        <end position="45"/>
    </location>
</feature>
<proteinExistence type="predicted"/>
<accession>A0AAT9FH66</accession>
<organism evidence="2">
    <name type="scientific">Oceaniferula spumae</name>
    <dbReference type="NCBI Taxonomy" id="2979115"/>
    <lineage>
        <taxon>Bacteria</taxon>
        <taxon>Pseudomonadati</taxon>
        <taxon>Verrucomicrobiota</taxon>
        <taxon>Verrucomicrobiia</taxon>
        <taxon>Verrucomicrobiales</taxon>
        <taxon>Verrucomicrobiaceae</taxon>
        <taxon>Oceaniferula</taxon>
    </lineage>
</organism>
<keyword evidence="1" id="KW-0472">Membrane</keyword>
<dbReference type="AlphaFoldDB" id="A0AAT9FH66"/>